<keyword evidence="2" id="KW-1185">Reference proteome</keyword>
<name>A0ACC3SZH1_LIPKO</name>
<evidence type="ECO:0000313" key="2">
    <source>
        <dbReference type="Proteomes" id="UP001433508"/>
    </source>
</evidence>
<comment type="caution">
    <text evidence="1">The sequence shown here is derived from an EMBL/GenBank/DDBJ whole genome shotgun (WGS) entry which is preliminary data.</text>
</comment>
<gene>
    <name evidence="1" type="ORF">V1525DRAFT_362183</name>
</gene>
<organism evidence="1 2">
    <name type="scientific">Lipomyces kononenkoae</name>
    <name type="common">Yeast</name>
    <dbReference type="NCBI Taxonomy" id="34357"/>
    <lineage>
        <taxon>Eukaryota</taxon>
        <taxon>Fungi</taxon>
        <taxon>Dikarya</taxon>
        <taxon>Ascomycota</taxon>
        <taxon>Saccharomycotina</taxon>
        <taxon>Lipomycetes</taxon>
        <taxon>Lipomycetales</taxon>
        <taxon>Lipomycetaceae</taxon>
        <taxon>Lipomyces</taxon>
    </lineage>
</organism>
<sequence>MSLQMQQQSPSPYRQPQARSDTAGTTATTTPFTYTSKFRIIECSAGRNWTDADILTLIEAYKECKRDEIAAREATAATVYAAAAAKNARTSSANGPNPVDSTAALRTAASEKPETIEAFFEKVHAVFVKSAMNPQRTAKSLHEKFGFLTLTYRRIKDFQTGKLFGTPAGANWWDIPIKEQRRYLTKSMTPMSDIVYEALEPLIERSDFQKRAHSVLQSRVQPGPAPVPATMTTFTTPDGPLMNAFSVPVMATLTQESPVPSQQQSSTTITRTQSSPLATSLSTVASVASNGSAQTPETATVSTTAGQDTESQHHVYVLPQYRNRSSGAGTSPHTQVNANFTPGGVQSSFTKQHTYHSQFQVPIQFQVGNNMSANPGQQAPTEFYLASTPSSSNSPNSQQPKNRDHLVVSMIQRQATRGADAISSDLEPSTALARKRRRVEQDSSTMVAENEGDYEESDTNEILEPQHGTNDYPPPLDAPPRVSGNDRRPQQQQSRWSPSAEEILQEFVTLYKHSLEEQRQRDEQLLLALERISQMTSAICKAVEQVRTHSNATDS</sequence>
<dbReference type="Proteomes" id="UP001433508">
    <property type="component" value="Unassembled WGS sequence"/>
</dbReference>
<dbReference type="EMBL" id="MU971380">
    <property type="protein sequence ID" value="KAK9236805.1"/>
    <property type="molecule type" value="Genomic_DNA"/>
</dbReference>
<evidence type="ECO:0000313" key="1">
    <source>
        <dbReference type="EMBL" id="KAK9236805.1"/>
    </source>
</evidence>
<reference evidence="2" key="1">
    <citation type="journal article" date="2024" name="Front. Bioeng. Biotechnol.">
        <title>Genome-scale model development and genomic sequencing of the oleaginous clade Lipomyces.</title>
        <authorList>
            <person name="Czajka J.J."/>
            <person name="Han Y."/>
            <person name="Kim J."/>
            <person name="Mondo S.J."/>
            <person name="Hofstad B.A."/>
            <person name="Robles A."/>
            <person name="Haridas S."/>
            <person name="Riley R."/>
            <person name="LaButti K."/>
            <person name="Pangilinan J."/>
            <person name="Andreopoulos W."/>
            <person name="Lipzen A."/>
            <person name="Yan J."/>
            <person name="Wang M."/>
            <person name="Ng V."/>
            <person name="Grigoriev I.V."/>
            <person name="Spatafora J.W."/>
            <person name="Magnuson J.K."/>
            <person name="Baker S.E."/>
            <person name="Pomraning K.R."/>
        </authorList>
    </citation>
    <scope>NUCLEOTIDE SEQUENCE [LARGE SCALE GENOMIC DNA]</scope>
    <source>
        <strain evidence="2">CBS 7786</strain>
    </source>
</reference>
<accession>A0ACC3SZH1</accession>
<proteinExistence type="predicted"/>
<protein>
    <submittedName>
        <fullName evidence="1">Uncharacterized protein</fullName>
    </submittedName>
</protein>